<keyword evidence="2" id="KW-1185">Reference proteome</keyword>
<evidence type="ECO:0000313" key="2">
    <source>
        <dbReference type="Proteomes" id="UP000012073"/>
    </source>
</evidence>
<dbReference type="Gramene" id="CDF40129">
    <property type="protein sequence ID" value="CDF40129"/>
    <property type="gene ID" value="CHC_T00007000001"/>
</dbReference>
<dbReference type="EMBL" id="HG002126">
    <property type="protein sequence ID" value="CDF40129.1"/>
    <property type="molecule type" value="Genomic_DNA"/>
</dbReference>
<reference evidence="2" key="1">
    <citation type="journal article" date="2013" name="Proc. Natl. Acad. Sci. U.S.A.">
        <title>Genome structure and metabolic features in the red seaweed Chondrus crispus shed light on evolution of the Archaeplastida.</title>
        <authorList>
            <person name="Collen J."/>
            <person name="Porcel B."/>
            <person name="Carre W."/>
            <person name="Ball S.G."/>
            <person name="Chaparro C."/>
            <person name="Tonon T."/>
            <person name="Barbeyron T."/>
            <person name="Michel G."/>
            <person name="Noel B."/>
            <person name="Valentin K."/>
            <person name="Elias M."/>
            <person name="Artiguenave F."/>
            <person name="Arun A."/>
            <person name="Aury J.M."/>
            <person name="Barbosa-Neto J.F."/>
            <person name="Bothwell J.H."/>
            <person name="Bouget F.Y."/>
            <person name="Brillet L."/>
            <person name="Cabello-Hurtado F."/>
            <person name="Capella-Gutierrez S."/>
            <person name="Charrier B."/>
            <person name="Cladiere L."/>
            <person name="Cock J.M."/>
            <person name="Coelho S.M."/>
            <person name="Colleoni C."/>
            <person name="Czjzek M."/>
            <person name="Da Silva C."/>
            <person name="Delage L."/>
            <person name="Denoeud F."/>
            <person name="Deschamps P."/>
            <person name="Dittami S.M."/>
            <person name="Gabaldon T."/>
            <person name="Gachon C.M."/>
            <person name="Groisillier A."/>
            <person name="Herve C."/>
            <person name="Jabbari K."/>
            <person name="Katinka M."/>
            <person name="Kloareg B."/>
            <person name="Kowalczyk N."/>
            <person name="Labadie K."/>
            <person name="Leblanc C."/>
            <person name="Lopez P.J."/>
            <person name="McLachlan D.H."/>
            <person name="Meslet-Cladiere L."/>
            <person name="Moustafa A."/>
            <person name="Nehr Z."/>
            <person name="Nyvall Collen P."/>
            <person name="Panaud O."/>
            <person name="Partensky F."/>
            <person name="Poulain J."/>
            <person name="Rensing S.A."/>
            <person name="Rousvoal S."/>
            <person name="Samson G."/>
            <person name="Symeonidi A."/>
            <person name="Weissenbach J."/>
            <person name="Zambounis A."/>
            <person name="Wincker P."/>
            <person name="Boyen C."/>
        </authorList>
    </citation>
    <scope>NUCLEOTIDE SEQUENCE [LARGE SCALE GENOMIC DNA]</scope>
    <source>
        <strain evidence="2">cv. Stackhouse</strain>
    </source>
</reference>
<dbReference type="KEGG" id="ccp:CHC_T00007000001"/>
<dbReference type="Proteomes" id="UP000012073">
    <property type="component" value="Unassembled WGS sequence"/>
</dbReference>
<dbReference type="OrthoDB" id="77977at2759"/>
<protein>
    <submittedName>
        <fullName evidence="1">Uncharacterized protein</fullName>
    </submittedName>
</protein>
<evidence type="ECO:0000313" key="1">
    <source>
        <dbReference type="EMBL" id="CDF40129.1"/>
    </source>
</evidence>
<dbReference type="GeneID" id="17318135"/>
<organism evidence="1 2">
    <name type="scientific">Chondrus crispus</name>
    <name type="common">Carrageen Irish moss</name>
    <name type="synonym">Polymorpha crispa</name>
    <dbReference type="NCBI Taxonomy" id="2769"/>
    <lineage>
        <taxon>Eukaryota</taxon>
        <taxon>Rhodophyta</taxon>
        <taxon>Florideophyceae</taxon>
        <taxon>Rhodymeniophycidae</taxon>
        <taxon>Gigartinales</taxon>
        <taxon>Gigartinaceae</taxon>
        <taxon>Chondrus</taxon>
    </lineage>
</organism>
<name>R7QPT9_CHOCR</name>
<dbReference type="RefSeq" id="XP_005710423.1">
    <property type="nucleotide sequence ID" value="XM_005710366.1"/>
</dbReference>
<sequence length="103" mass="11744">MDYSLEVLLRVVKRKKEFEIRWPTHDDQKASAAPLENNRINEPLLQGVFAVTDGGRMACADFTNANLQNAYFEGYTQAVEVTNLFVFNFFRELIHAAVNYPGS</sequence>
<proteinExistence type="predicted"/>
<accession>R7QPT9</accession>
<dbReference type="AlphaFoldDB" id="R7QPT9"/>
<gene>
    <name evidence="1" type="ORF">CHC_T00007000001</name>
</gene>